<dbReference type="EMBL" id="LFZN01000259">
    <property type="protein sequence ID" value="KXS94766.1"/>
    <property type="molecule type" value="Genomic_DNA"/>
</dbReference>
<feature type="compositionally biased region" description="Basic and acidic residues" evidence="1">
    <location>
        <begin position="43"/>
        <end position="53"/>
    </location>
</feature>
<accession>A0A139GX40</accession>
<evidence type="ECO:0000313" key="2">
    <source>
        <dbReference type="EMBL" id="KXS94766.1"/>
    </source>
</evidence>
<evidence type="ECO:0000256" key="1">
    <source>
        <dbReference type="SAM" id="MobiDB-lite"/>
    </source>
</evidence>
<dbReference type="AlphaFoldDB" id="A0A139GX40"/>
<dbReference type="OrthoDB" id="3637311at2759"/>
<organism evidence="2 3">
    <name type="scientific">Pseudocercospora eumusae</name>
    <dbReference type="NCBI Taxonomy" id="321146"/>
    <lineage>
        <taxon>Eukaryota</taxon>
        <taxon>Fungi</taxon>
        <taxon>Dikarya</taxon>
        <taxon>Ascomycota</taxon>
        <taxon>Pezizomycotina</taxon>
        <taxon>Dothideomycetes</taxon>
        <taxon>Dothideomycetidae</taxon>
        <taxon>Mycosphaerellales</taxon>
        <taxon>Mycosphaerellaceae</taxon>
        <taxon>Pseudocercospora</taxon>
    </lineage>
</organism>
<feature type="compositionally biased region" description="Basic and acidic residues" evidence="1">
    <location>
        <begin position="26"/>
        <end position="36"/>
    </location>
</feature>
<feature type="region of interest" description="Disordered" evidence="1">
    <location>
        <begin position="246"/>
        <end position="346"/>
    </location>
</feature>
<protein>
    <submittedName>
        <fullName evidence="2">Uncharacterized protein</fullName>
    </submittedName>
</protein>
<sequence>MSQAQHLHLRASSDIKHHIMGSTSEDVERTSSDHSTHGGVAGPDHHPRASKDSCRKEVDSMQSLLQMTSEKIVRNLFDYYRFKDWLDDPKIDLFLRLGILDMGNNDVCPFGDNEDCFRPPSNYESLCKAFQTFFFFAEDPLYEELHFRLALLYKNTACDRHKVTIETCKTMAKDKLSKLHMWRNENLKPAAEPAEDAEEISTAVPTDRWSRIPKMFSAPELARGSRRILKARPDFGGRAFEEIESRPENVPCTHPAPFRRSLSTSSAGSARADSIIRYSGESSERDKLQEQTQEALEGNSKPVQPPTLPHGLVVEQTGGKENRRSVFQGFRDWRSKRKDNRTSRLY</sequence>
<dbReference type="Proteomes" id="UP000070133">
    <property type="component" value="Unassembled WGS sequence"/>
</dbReference>
<gene>
    <name evidence="2" type="ORF">AC578_7622</name>
</gene>
<proteinExistence type="predicted"/>
<name>A0A139GX40_9PEZI</name>
<comment type="caution">
    <text evidence="2">The sequence shown here is derived from an EMBL/GenBank/DDBJ whole genome shotgun (WGS) entry which is preliminary data.</text>
</comment>
<reference evidence="2 3" key="1">
    <citation type="submission" date="2015-07" db="EMBL/GenBank/DDBJ databases">
        <title>Comparative genomics of the Sigatoka disease complex on banana suggests a link between parallel evolutionary changes in Pseudocercospora fijiensis and Pseudocercospora eumusae and increased virulence on the banana host.</title>
        <authorList>
            <person name="Chang T.-C."/>
            <person name="Salvucci A."/>
            <person name="Crous P.W."/>
            <person name="Stergiopoulos I."/>
        </authorList>
    </citation>
    <scope>NUCLEOTIDE SEQUENCE [LARGE SCALE GENOMIC DNA]</scope>
    <source>
        <strain evidence="2 3">CBS 114824</strain>
    </source>
</reference>
<evidence type="ECO:0000313" key="3">
    <source>
        <dbReference type="Proteomes" id="UP000070133"/>
    </source>
</evidence>
<feature type="region of interest" description="Disordered" evidence="1">
    <location>
        <begin position="18"/>
        <end position="53"/>
    </location>
</feature>
<keyword evidence="3" id="KW-1185">Reference proteome</keyword>